<dbReference type="EMBL" id="CP097562">
    <property type="protein sequence ID" value="USF24539.1"/>
    <property type="molecule type" value="Genomic_DNA"/>
</dbReference>
<reference evidence="1" key="3">
    <citation type="submission" date="2022-06" db="EMBL/GenBank/DDBJ databases">
        <title>Resources to Facilitate Use of the Altered Schaedler Flora (ASF) Mouse Model to Study Microbiome Function.</title>
        <authorList>
            <person name="Proctor A."/>
            <person name="Parvinroo S."/>
            <person name="Richie T."/>
            <person name="Jia X."/>
            <person name="Lee S.T.M."/>
            <person name="Karp P.D."/>
            <person name="Paley S."/>
            <person name="Kostic A.D."/>
            <person name="Pierre J.F."/>
            <person name="Wannemuehler M.J."/>
            <person name="Phillips G.J."/>
        </authorList>
    </citation>
    <scope>NUCLEOTIDE SEQUENCE</scope>
    <source>
        <strain evidence="1">ASF457</strain>
    </source>
</reference>
<organism evidence="1 2">
    <name type="scientific">Mucispirillum schaedleri ASF457</name>
    <dbReference type="NCBI Taxonomy" id="1379858"/>
    <lineage>
        <taxon>Bacteria</taxon>
        <taxon>Pseudomonadati</taxon>
        <taxon>Deferribacterota</taxon>
        <taxon>Deferribacteres</taxon>
        <taxon>Deferribacterales</taxon>
        <taxon>Mucispirillaceae</taxon>
        <taxon>Mucispirillum</taxon>
    </lineage>
</organism>
<protein>
    <submittedName>
        <fullName evidence="1">Uncharacterized protein</fullName>
    </submittedName>
</protein>
<dbReference type="Proteomes" id="UP000017429">
    <property type="component" value="Chromosome"/>
</dbReference>
<dbReference type="RefSeq" id="WP_023275915.1">
    <property type="nucleotide sequence ID" value="NZ_CP097562.1"/>
</dbReference>
<reference evidence="1" key="2">
    <citation type="submission" date="2022-05" db="EMBL/GenBank/DDBJ databases">
        <authorList>
            <person name="Proctor A.L."/>
            <person name="Phillips G.J."/>
            <person name="Wannemuehler M.J."/>
        </authorList>
    </citation>
    <scope>NUCLEOTIDE SEQUENCE</scope>
    <source>
        <strain evidence="1">ASF457</strain>
    </source>
</reference>
<sequence length="152" mass="17539">MQKILLVMLLLILSSCAIAVNDKNIVTVKLNNKMYEIIAKDTIDMMEKYITPSTSNLIVYSKQNAFLNNLEQHFRIAGYSIFVTPKEEIILKESDYVFSYVLDMIDKSKVEKNIIQTLRYTFSINKNSCSKLYKVNNGSELLFKSDWVCLGE</sequence>
<proteinExistence type="predicted"/>
<accession>V2PZF6</accession>
<dbReference type="PROSITE" id="PS51257">
    <property type="entry name" value="PROKAR_LIPOPROTEIN"/>
    <property type="match status" value="1"/>
</dbReference>
<dbReference type="AlphaFoldDB" id="V2PZF6"/>
<gene>
    <name evidence="1" type="ORF">N508_001627</name>
</gene>
<evidence type="ECO:0000313" key="2">
    <source>
        <dbReference type="Proteomes" id="UP000017429"/>
    </source>
</evidence>
<keyword evidence="2" id="KW-1185">Reference proteome</keyword>
<reference evidence="1" key="1">
    <citation type="journal article" date="2014" name="Genome Announc.">
        <title>Draft genome sequences of the altered schaedler flora, a defined bacterial community from gnotobiotic mice.</title>
        <authorList>
            <person name="Wannemuehler M.J."/>
            <person name="Overstreet A.M."/>
            <person name="Ward D.V."/>
            <person name="Phillips G.J."/>
        </authorList>
    </citation>
    <scope>NUCLEOTIDE SEQUENCE</scope>
    <source>
        <strain evidence="1">ASF457</strain>
    </source>
</reference>
<evidence type="ECO:0000313" key="1">
    <source>
        <dbReference type="EMBL" id="USF24539.1"/>
    </source>
</evidence>
<dbReference type="KEGG" id="msch:N508_001627"/>
<name>V2PZF6_9BACT</name>